<dbReference type="InterPro" id="IPR003594">
    <property type="entry name" value="HATPase_dom"/>
</dbReference>
<feature type="region of interest" description="Disordered" evidence="7">
    <location>
        <begin position="721"/>
        <end position="777"/>
    </location>
</feature>
<comment type="caution">
    <text evidence="10">The sequence shown here is derived from an EMBL/GenBank/DDBJ whole genome shotgun (WGS) entry which is preliminary data.</text>
</comment>
<feature type="transmembrane region" description="Helical" evidence="8">
    <location>
        <begin position="94"/>
        <end position="121"/>
    </location>
</feature>
<keyword evidence="3" id="KW-0597">Phosphoprotein</keyword>
<feature type="domain" description="Histidine kinase/HSP90-like ATPase" evidence="9">
    <location>
        <begin position="628"/>
        <end position="885"/>
    </location>
</feature>
<feature type="compositionally biased region" description="Gly residues" evidence="7">
    <location>
        <begin position="722"/>
        <end position="734"/>
    </location>
</feature>
<keyword evidence="8" id="KW-0472">Membrane</keyword>
<feature type="compositionally biased region" description="Polar residues" evidence="7">
    <location>
        <begin position="586"/>
        <end position="620"/>
    </location>
</feature>
<feature type="region of interest" description="Disordered" evidence="7">
    <location>
        <begin position="663"/>
        <end position="704"/>
    </location>
</feature>
<dbReference type="PANTHER" id="PTHR43711">
    <property type="entry name" value="TWO-COMPONENT HISTIDINE KINASE"/>
    <property type="match status" value="1"/>
</dbReference>
<dbReference type="EC" id="2.7.13.3" evidence="2"/>
<dbReference type="InterPro" id="IPR036890">
    <property type="entry name" value="HATPase_C_sf"/>
</dbReference>
<accession>A0A5A8CRB0</accession>
<feature type="transmembrane region" description="Helical" evidence="8">
    <location>
        <begin position="34"/>
        <end position="55"/>
    </location>
</feature>
<gene>
    <name evidence="10" type="ORF">FNF29_02200</name>
</gene>
<feature type="region of interest" description="Disordered" evidence="7">
    <location>
        <begin position="488"/>
        <end position="621"/>
    </location>
</feature>
<keyword evidence="4" id="KW-0808">Transferase</keyword>
<evidence type="ECO:0000256" key="3">
    <source>
        <dbReference type="ARBA" id="ARBA00022553"/>
    </source>
</evidence>
<dbReference type="SMART" id="SM00387">
    <property type="entry name" value="HATPase_c"/>
    <property type="match status" value="1"/>
</dbReference>
<keyword evidence="8" id="KW-1133">Transmembrane helix</keyword>
<dbReference type="GO" id="GO:0000155">
    <property type="term" value="F:phosphorelay sensor kinase activity"/>
    <property type="evidence" value="ECO:0007669"/>
    <property type="project" value="InterPro"/>
</dbReference>
<evidence type="ECO:0000256" key="6">
    <source>
        <dbReference type="ARBA" id="ARBA00023012"/>
    </source>
</evidence>
<evidence type="ECO:0000256" key="5">
    <source>
        <dbReference type="ARBA" id="ARBA00022777"/>
    </source>
</evidence>
<dbReference type="SUPFAM" id="SSF47384">
    <property type="entry name" value="Homodimeric domain of signal transducing histidine kinase"/>
    <property type="match status" value="1"/>
</dbReference>
<feature type="transmembrane region" description="Helical" evidence="8">
    <location>
        <begin position="128"/>
        <end position="147"/>
    </location>
</feature>
<feature type="compositionally biased region" description="Basic and acidic residues" evidence="7">
    <location>
        <begin position="518"/>
        <end position="532"/>
    </location>
</feature>
<dbReference type="InterPro" id="IPR036097">
    <property type="entry name" value="HisK_dim/P_sf"/>
</dbReference>
<dbReference type="CDD" id="cd00075">
    <property type="entry name" value="HATPase"/>
    <property type="match status" value="1"/>
</dbReference>
<organism evidence="10 11">
    <name type="scientific">Cafeteria roenbergensis</name>
    <name type="common">Marine flagellate</name>
    <dbReference type="NCBI Taxonomy" id="33653"/>
    <lineage>
        <taxon>Eukaryota</taxon>
        <taxon>Sar</taxon>
        <taxon>Stramenopiles</taxon>
        <taxon>Bigyra</taxon>
        <taxon>Opalozoa</taxon>
        <taxon>Bicosoecida</taxon>
        <taxon>Cafeteriaceae</taxon>
        <taxon>Cafeteria</taxon>
    </lineage>
</organism>
<feature type="transmembrane region" description="Helical" evidence="8">
    <location>
        <begin position="324"/>
        <end position="344"/>
    </location>
</feature>
<dbReference type="EMBL" id="VLTN01000010">
    <property type="protein sequence ID" value="KAA0154670.1"/>
    <property type="molecule type" value="Genomic_DNA"/>
</dbReference>
<keyword evidence="8" id="KW-0812">Transmembrane</keyword>
<feature type="transmembrane region" description="Helical" evidence="8">
    <location>
        <begin position="159"/>
        <end position="185"/>
    </location>
</feature>
<dbReference type="Gene3D" id="3.30.565.10">
    <property type="entry name" value="Histidine kinase-like ATPase, C-terminal domain"/>
    <property type="match status" value="1"/>
</dbReference>
<proteinExistence type="predicted"/>
<dbReference type="PRINTS" id="PR00344">
    <property type="entry name" value="BCTRLSENSOR"/>
</dbReference>
<dbReference type="AlphaFoldDB" id="A0A5A8CRB0"/>
<feature type="compositionally biased region" description="Low complexity" evidence="7">
    <location>
        <begin position="537"/>
        <end position="550"/>
    </location>
</feature>
<feature type="region of interest" description="Disordered" evidence="7">
    <location>
        <begin position="914"/>
        <end position="956"/>
    </location>
</feature>
<evidence type="ECO:0000256" key="4">
    <source>
        <dbReference type="ARBA" id="ARBA00022679"/>
    </source>
</evidence>
<dbReference type="Proteomes" id="UP000323011">
    <property type="component" value="Unassembled WGS sequence"/>
</dbReference>
<keyword evidence="6" id="KW-0902">Two-component regulatory system</keyword>
<evidence type="ECO:0000256" key="8">
    <source>
        <dbReference type="SAM" id="Phobius"/>
    </source>
</evidence>
<dbReference type="InterPro" id="IPR003661">
    <property type="entry name" value="HisK_dim/P_dom"/>
</dbReference>
<keyword evidence="11" id="KW-1185">Reference proteome</keyword>
<reference evidence="10" key="1">
    <citation type="submission" date="2019-07" db="EMBL/GenBank/DDBJ databases">
        <title>Genomes of Cafeteria roenbergensis.</title>
        <authorList>
            <person name="Fischer M.G."/>
            <person name="Hackl T."/>
            <person name="Roman M."/>
        </authorList>
    </citation>
    <scope>NUCLEOTIDE SEQUENCE [LARGE SCALE GENOMIC DNA]</scope>
    <source>
        <strain evidence="10">BVI</strain>
    </source>
</reference>
<evidence type="ECO:0000313" key="10">
    <source>
        <dbReference type="EMBL" id="KAA0154670.1"/>
    </source>
</evidence>
<protein>
    <recommendedName>
        <fullName evidence="2">histidine kinase</fullName>
        <ecNumber evidence="2">2.7.13.3</ecNumber>
    </recommendedName>
</protein>
<dbReference type="PANTHER" id="PTHR43711:SF1">
    <property type="entry name" value="HISTIDINE KINASE 1"/>
    <property type="match status" value="1"/>
</dbReference>
<evidence type="ECO:0000256" key="7">
    <source>
        <dbReference type="SAM" id="MobiDB-lite"/>
    </source>
</evidence>
<comment type="catalytic activity">
    <reaction evidence="1">
        <text>ATP + protein L-histidine = ADP + protein N-phospho-L-histidine.</text>
        <dbReference type="EC" id="2.7.13.3"/>
    </reaction>
</comment>
<feature type="compositionally biased region" description="Low complexity" evidence="7">
    <location>
        <begin position="678"/>
        <end position="694"/>
    </location>
</feature>
<evidence type="ECO:0000256" key="1">
    <source>
        <dbReference type="ARBA" id="ARBA00000085"/>
    </source>
</evidence>
<dbReference type="InterPro" id="IPR050736">
    <property type="entry name" value="Sensor_HK_Regulatory"/>
</dbReference>
<dbReference type="CDD" id="cd00082">
    <property type="entry name" value="HisKA"/>
    <property type="match status" value="1"/>
</dbReference>
<evidence type="ECO:0000313" key="11">
    <source>
        <dbReference type="Proteomes" id="UP000323011"/>
    </source>
</evidence>
<sequence>MPFATPSGWRRVVERGTGPGEMQQAADGSLPFSLVRVVVSLLLPAGLLLALPYIALLSPATAYFVADGTLPSAFAGLDRELVDGTGTIPLDTELAAHASLIVTMVNAVVLALFVSASWALLARPIRGAALVVFVGVGCCAVLEVGMLDGKTVRVPSLFPVPSCVLVGAMPVGFLGLSTLTMYGLLEALGSYVLGDDADELRQWALCGRHCCTASRMAVAGRVGQLTTLVATLSSIAIPLYPTRDGDLQPHTTAQRVARITAVTSVLVSPFLSAIVGGWSEHNASACPAFFFDQDAPVPATPWPLECNNSECFKNIQGFVTSRSVTLWSSAGGFLVCTLIVILSAQANVAATRERDAQHATAKMRQALQYISHEARAPLGGAILSMGLLDQAMAAADESQASLLISDLHLSLEAAQRQLTDLLMFDESDSGEGRGVAWRWSRLDGPHLSRLRSSFAGACKAEGIALDIRVQADLAPTSLPVQLVEEHWNDDPPITAEPAQREHPQAADADCDSGADTPAETRDAPPEGKEHAAASELADAPRPSAAAAGDRTPPRPGSPGAGGASGSAGDSKRVSPNAGEASGRATAASTVQSSPQQQLRLHSSGSRAPSSALGSRGTDASSGDAELYIDVERVLAIVQNALSNSIKHVRGDGTGRISVLLTLGPASDLPGRDPAQIPTARAQTSSSTSQAAGQRPSVDVSDGHASHRNDIRTLQHGASSLLGAGGIGGGPGGPGAPSVLGRSATVSRTNREDCGSPRRRMHSVGLEPASNRRRQLAGTTGVVQGVAGSGVAEPASTGLAGVQKRVLWIEVLDNGKGIPSSVLRPGRLFRPFQQLRQGDGSLRMTSSGLGLSIVKSVVVEQLQGIVGLASREGEGTLFTAKIPVWARSASAAFASTATLNTGAGGALATTGSVRLSDSTNPGSEAAAGTHQADSMVVRSGHAAPSFKRGASNASAKRSLTSVAEEGASVNSASDAEAVKVVRARVPQGRRCHEPSIACRIGQVRHGV</sequence>
<keyword evidence="5" id="KW-0418">Kinase</keyword>
<evidence type="ECO:0000256" key="2">
    <source>
        <dbReference type="ARBA" id="ARBA00012438"/>
    </source>
</evidence>
<dbReference type="SUPFAM" id="SSF55874">
    <property type="entry name" value="ATPase domain of HSP90 chaperone/DNA topoisomerase II/histidine kinase"/>
    <property type="match status" value="1"/>
</dbReference>
<dbReference type="InterPro" id="IPR004358">
    <property type="entry name" value="Sig_transdc_His_kin-like_C"/>
</dbReference>
<dbReference type="Pfam" id="PF02518">
    <property type="entry name" value="HATPase_c"/>
    <property type="match status" value="1"/>
</dbReference>
<evidence type="ECO:0000259" key="9">
    <source>
        <dbReference type="SMART" id="SM00387"/>
    </source>
</evidence>
<name>A0A5A8CRB0_CAFRO</name>